<reference evidence="2" key="1">
    <citation type="submission" date="2013-09" db="EMBL/GenBank/DDBJ databases">
        <title>Corchorus olitorius genome sequencing.</title>
        <authorList>
            <person name="Alam M."/>
            <person name="Haque M.S."/>
            <person name="Islam M.S."/>
            <person name="Emdad E.M."/>
            <person name="Islam M.M."/>
            <person name="Ahmed B."/>
            <person name="Halim A."/>
            <person name="Hossen Q.M.M."/>
            <person name="Hossain M.Z."/>
            <person name="Ahmed R."/>
            <person name="Khan M.M."/>
            <person name="Islam R."/>
            <person name="Rashid M.M."/>
            <person name="Khan S.A."/>
            <person name="Rahman M.S."/>
            <person name="Alam M."/>
            <person name="Yahiya A.S."/>
            <person name="Khan M.S."/>
            <person name="Azam M.S."/>
            <person name="Haque T."/>
            <person name="Lashkar M.Z.H."/>
            <person name="Akhand A.I."/>
            <person name="Morshed G."/>
            <person name="Roy S."/>
            <person name="Uddin K.S."/>
            <person name="Rabeya T."/>
            <person name="Hossain A.S."/>
            <person name="Chowdhury A."/>
            <person name="Snigdha A.R."/>
            <person name="Mortoza M.S."/>
            <person name="Matin S.A."/>
            <person name="Hoque S.M.E."/>
            <person name="Islam M.K."/>
            <person name="Roy D.K."/>
            <person name="Haider R."/>
            <person name="Moosa M.M."/>
            <person name="Elias S.M."/>
            <person name="Hasan A.M."/>
            <person name="Jahan S."/>
            <person name="Shafiuddin M."/>
            <person name="Mahmood N."/>
            <person name="Shommy N.S."/>
        </authorList>
    </citation>
    <scope>NUCLEOTIDE SEQUENCE [LARGE SCALE GENOMIC DNA]</scope>
    <source>
        <strain evidence="2">cv. O-4</strain>
    </source>
</reference>
<dbReference type="Proteomes" id="UP000187203">
    <property type="component" value="Unassembled WGS sequence"/>
</dbReference>
<evidence type="ECO:0000313" key="1">
    <source>
        <dbReference type="EMBL" id="OMO89184.1"/>
    </source>
</evidence>
<protein>
    <submittedName>
        <fullName evidence="1">Uncharacterized protein</fullName>
    </submittedName>
</protein>
<dbReference type="EMBL" id="AWUE01016890">
    <property type="protein sequence ID" value="OMO89184.1"/>
    <property type="molecule type" value="Genomic_DNA"/>
</dbReference>
<proteinExistence type="predicted"/>
<accession>A0A1R3J2X9</accession>
<dbReference type="AlphaFoldDB" id="A0A1R3J2X9"/>
<name>A0A1R3J2X9_9ROSI</name>
<gene>
    <name evidence="1" type="ORF">COLO4_19870</name>
</gene>
<comment type="caution">
    <text evidence="1">The sequence shown here is derived from an EMBL/GenBank/DDBJ whole genome shotgun (WGS) entry which is preliminary data.</text>
</comment>
<sequence>MAIEGKGGENESDSSDVPDVVLISIIPSVKRKKVC</sequence>
<evidence type="ECO:0000313" key="2">
    <source>
        <dbReference type="Proteomes" id="UP000187203"/>
    </source>
</evidence>
<organism evidence="1 2">
    <name type="scientific">Corchorus olitorius</name>
    <dbReference type="NCBI Taxonomy" id="93759"/>
    <lineage>
        <taxon>Eukaryota</taxon>
        <taxon>Viridiplantae</taxon>
        <taxon>Streptophyta</taxon>
        <taxon>Embryophyta</taxon>
        <taxon>Tracheophyta</taxon>
        <taxon>Spermatophyta</taxon>
        <taxon>Magnoliopsida</taxon>
        <taxon>eudicotyledons</taxon>
        <taxon>Gunneridae</taxon>
        <taxon>Pentapetalae</taxon>
        <taxon>rosids</taxon>
        <taxon>malvids</taxon>
        <taxon>Malvales</taxon>
        <taxon>Malvaceae</taxon>
        <taxon>Grewioideae</taxon>
        <taxon>Apeibeae</taxon>
        <taxon>Corchorus</taxon>
    </lineage>
</organism>
<keyword evidence="2" id="KW-1185">Reference proteome</keyword>